<comment type="caution">
    <text evidence="1">The sequence shown here is derived from an EMBL/GenBank/DDBJ whole genome shotgun (WGS) entry which is preliminary data.</text>
</comment>
<protein>
    <submittedName>
        <fullName evidence="1">Uncharacterized protein</fullName>
    </submittedName>
</protein>
<dbReference type="EMBL" id="LAZR01051628">
    <property type="protein sequence ID" value="KKK84756.1"/>
    <property type="molecule type" value="Genomic_DNA"/>
</dbReference>
<reference evidence="1" key="1">
    <citation type="journal article" date="2015" name="Nature">
        <title>Complex archaea that bridge the gap between prokaryotes and eukaryotes.</title>
        <authorList>
            <person name="Spang A."/>
            <person name="Saw J.H."/>
            <person name="Jorgensen S.L."/>
            <person name="Zaremba-Niedzwiedzka K."/>
            <person name="Martijn J."/>
            <person name="Lind A.E."/>
            <person name="van Eijk R."/>
            <person name="Schleper C."/>
            <person name="Guy L."/>
            <person name="Ettema T.J."/>
        </authorList>
    </citation>
    <scope>NUCLEOTIDE SEQUENCE</scope>
</reference>
<evidence type="ECO:0000313" key="1">
    <source>
        <dbReference type="EMBL" id="KKK84756.1"/>
    </source>
</evidence>
<name>A0A0F9BK26_9ZZZZ</name>
<proteinExistence type="predicted"/>
<dbReference type="AlphaFoldDB" id="A0A0F9BK26"/>
<sequence length="65" mass="7155">LEAAKQPTGRREGNFVAECIRCGSKAIIPFGDIHKFETMHRKVCPLKTHGEELLSGQTAAQTSKM</sequence>
<accession>A0A0F9BK26</accession>
<feature type="non-terminal residue" evidence="1">
    <location>
        <position position="1"/>
    </location>
</feature>
<gene>
    <name evidence="1" type="ORF">LCGC14_2780140</name>
</gene>
<organism evidence="1">
    <name type="scientific">marine sediment metagenome</name>
    <dbReference type="NCBI Taxonomy" id="412755"/>
    <lineage>
        <taxon>unclassified sequences</taxon>
        <taxon>metagenomes</taxon>
        <taxon>ecological metagenomes</taxon>
    </lineage>
</organism>